<dbReference type="KEGG" id="mrr:Moror_13697"/>
<protein>
    <recommendedName>
        <fullName evidence="5">MYND-type domain-containing protein</fullName>
    </recommendedName>
</protein>
<dbReference type="Gene3D" id="6.10.140.2220">
    <property type="match status" value="1"/>
</dbReference>
<sequence>MYDSHLDVKLLRPTMSTSRADIITVEENILESRRKTIILFYHRSPLSCQKYAKLQEHADFIEVIKPSLVFRSFLNRVLKEMNSVNRLRLLDGLDKDEKLRKSTADMHEEAIELKKGPRRFDEEASYTYYCNHDQCPWEKRKHLVNFKRCTNCGIPTYCCRECQKANWSMHKHHCRLAVGPTQGYTYALSYLDHGFIRYLSSIHLDLRRQGLKRLVASNTTLDAVLAITSNYSVYPTQVLVDVVNRTPEKIECCLQHIKWQAEERFWGQELGMEAKLSVLISSKES</sequence>
<feature type="domain" description="MYND-type" evidence="5">
    <location>
        <begin position="127"/>
        <end position="174"/>
    </location>
</feature>
<proteinExistence type="predicted"/>
<evidence type="ECO:0000313" key="6">
    <source>
        <dbReference type="EMBL" id="ESK90390.1"/>
    </source>
</evidence>
<reference evidence="6 7" key="1">
    <citation type="journal article" date="2014" name="BMC Genomics">
        <title>Genome and secretome analysis of the hemibiotrophic fungal pathogen, Moniliophthora roreri, which causes frosty pod rot disease of cacao: mechanisms of the biotrophic and necrotrophic phases.</title>
        <authorList>
            <person name="Meinhardt L.W."/>
            <person name="Costa G.G.L."/>
            <person name="Thomazella D.P.T."/>
            <person name="Teixeira P.J.P.L."/>
            <person name="Carazzolle M.F."/>
            <person name="Schuster S.C."/>
            <person name="Carlson J.E."/>
            <person name="Guiltinan M.J."/>
            <person name="Mieczkowski P."/>
            <person name="Farmer A."/>
            <person name="Ramaraj T."/>
            <person name="Crozier J."/>
            <person name="Davis R.E."/>
            <person name="Shao J."/>
            <person name="Melnick R.L."/>
            <person name="Pereira G.A.G."/>
            <person name="Bailey B.A."/>
        </authorList>
    </citation>
    <scope>NUCLEOTIDE SEQUENCE [LARGE SCALE GENOMIC DNA]</scope>
    <source>
        <strain evidence="6 7">MCA 2997</strain>
    </source>
</reference>
<keyword evidence="2 4" id="KW-0863">Zinc-finger</keyword>
<evidence type="ECO:0000256" key="2">
    <source>
        <dbReference type="ARBA" id="ARBA00022771"/>
    </source>
</evidence>
<keyword evidence="3" id="KW-0862">Zinc</keyword>
<comment type="caution">
    <text evidence="6">The sequence shown here is derived from an EMBL/GenBank/DDBJ whole genome shotgun (WGS) entry which is preliminary data.</text>
</comment>
<dbReference type="EMBL" id="AWSO01000446">
    <property type="protein sequence ID" value="ESK90390.1"/>
    <property type="molecule type" value="Genomic_DNA"/>
</dbReference>
<name>V2XD13_MONRO</name>
<evidence type="ECO:0000313" key="7">
    <source>
        <dbReference type="Proteomes" id="UP000017559"/>
    </source>
</evidence>
<dbReference type="InterPro" id="IPR002893">
    <property type="entry name" value="Znf_MYND"/>
</dbReference>
<dbReference type="HOGENOM" id="CLU_976911_0_0_1"/>
<dbReference type="OrthoDB" id="432970at2759"/>
<accession>V2XD13</accession>
<dbReference type="PROSITE" id="PS50865">
    <property type="entry name" value="ZF_MYND_2"/>
    <property type="match status" value="1"/>
</dbReference>
<keyword evidence="7" id="KW-1185">Reference proteome</keyword>
<evidence type="ECO:0000256" key="4">
    <source>
        <dbReference type="PROSITE-ProRule" id="PRU00134"/>
    </source>
</evidence>
<keyword evidence="1" id="KW-0479">Metal-binding</keyword>
<dbReference type="GO" id="GO:0008270">
    <property type="term" value="F:zinc ion binding"/>
    <property type="evidence" value="ECO:0007669"/>
    <property type="project" value="UniProtKB-KW"/>
</dbReference>
<organism evidence="6 7">
    <name type="scientific">Moniliophthora roreri (strain MCA 2997)</name>
    <name type="common">Cocoa frosty pod rot fungus</name>
    <name type="synonym">Crinipellis roreri</name>
    <dbReference type="NCBI Taxonomy" id="1381753"/>
    <lineage>
        <taxon>Eukaryota</taxon>
        <taxon>Fungi</taxon>
        <taxon>Dikarya</taxon>
        <taxon>Basidiomycota</taxon>
        <taxon>Agaricomycotina</taxon>
        <taxon>Agaricomycetes</taxon>
        <taxon>Agaricomycetidae</taxon>
        <taxon>Agaricales</taxon>
        <taxon>Marasmiineae</taxon>
        <taxon>Marasmiaceae</taxon>
        <taxon>Moniliophthora</taxon>
    </lineage>
</organism>
<gene>
    <name evidence="6" type="ORF">Moror_13697</name>
</gene>
<evidence type="ECO:0000256" key="3">
    <source>
        <dbReference type="ARBA" id="ARBA00022833"/>
    </source>
</evidence>
<dbReference type="AlphaFoldDB" id="V2XD13"/>
<evidence type="ECO:0000259" key="5">
    <source>
        <dbReference type="PROSITE" id="PS50865"/>
    </source>
</evidence>
<evidence type="ECO:0000256" key="1">
    <source>
        <dbReference type="ARBA" id="ARBA00022723"/>
    </source>
</evidence>
<dbReference type="PROSITE" id="PS01360">
    <property type="entry name" value="ZF_MYND_1"/>
    <property type="match status" value="1"/>
</dbReference>
<dbReference type="SUPFAM" id="SSF144232">
    <property type="entry name" value="HIT/MYND zinc finger-like"/>
    <property type="match status" value="1"/>
</dbReference>
<dbReference type="Proteomes" id="UP000017559">
    <property type="component" value="Unassembled WGS sequence"/>
</dbReference>